<comment type="caution">
    <text evidence="1">The sequence shown here is derived from an EMBL/GenBank/DDBJ whole genome shotgun (WGS) entry which is preliminary data.</text>
</comment>
<dbReference type="Proteomes" id="UP000092024">
    <property type="component" value="Unassembled WGS sequence"/>
</dbReference>
<reference evidence="1 2" key="1">
    <citation type="submission" date="2016-05" db="EMBL/GenBank/DDBJ databases">
        <title>Paenibacillus oryzae. sp. nov., isolated from the rice root.</title>
        <authorList>
            <person name="Zhang J."/>
            <person name="Zhang X."/>
        </authorList>
    </citation>
    <scope>NUCLEOTIDE SEQUENCE [LARGE SCALE GENOMIC DNA]</scope>
    <source>
        <strain evidence="1 2">1DrF-4</strain>
    </source>
</reference>
<dbReference type="OrthoDB" id="2736409at2"/>
<dbReference type="STRING" id="1844972.A7K91_12170"/>
<dbReference type="InterPro" id="IPR045424">
    <property type="entry name" value="DUF6509"/>
</dbReference>
<dbReference type="Pfam" id="PF20119">
    <property type="entry name" value="DUF6509"/>
    <property type="match status" value="1"/>
</dbReference>
<organism evidence="1 2">
    <name type="scientific">Paenibacillus oryzae</name>
    <dbReference type="NCBI Taxonomy" id="1844972"/>
    <lineage>
        <taxon>Bacteria</taxon>
        <taxon>Bacillati</taxon>
        <taxon>Bacillota</taxon>
        <taxon>Bacilli</taxon>
        <taxon>Bacillales</taxon>
        <taxon>Paenibacillaceae</taxon>
        <taxon>Paenibacillus</taxon>
    </lineage>
</organism>
<evidence type="ECO:0000313" key="2">
    <source>
        <dbReference type="Proteomes" id="UP000092024"/>
    </source>
</evidence>
<keyword evidence="2" id="KW-1185">Reference proteome</keyword>
<dbReference type="RefSeq" id="WP_068684782.1">
    <property type="nucleotide sequence ID" value="NZ_LYPA01000065.1"/>
</dbReference>
<proteinExistence type="predicted"/>
<name>A0A1A5YF70_9BACL</name>
<protein>
    <submittedName>
        <fullName evidence="1">Pullulanase</fullName>
    </submittedName>
</protein>
<sequence length="101" mass="11716">MFNITEYSVEKMKDPFGILTGERYELLLGLEVEEDDELYHEEGVSLRVIYVKDGDRQEIVKYEFQATTSGSYIDMEMEEDELEAVSQFCRLHVSESEGSSE</sequence>
<dbReference type="AlphaFoldDB" id="A0A1A5YF70"/>
<gene>
    <name evidence="1" type="ORF">A7K91_12170</name>
</gene>
<accession>A0A1A5YF70</accession>
<evidence type="ECO:0000313" key="1">
    <source>
        <dbReference type="EMBL" id="OBR64276.1"/>
    </source>
</evidence>
<dbReference type="EMBL" id="LYPA01000065">
    <property type="protein sequence ID" value="OBR64276.1"/>
    <property type="molecule type" value="Genomic_DNA"/>
</dbReference>